<feature type="region of interest" description="Disordered" evidence="7">
    <location>
        <begin position="865"/>
        <end position="898"/>
    </location>
</feature>
<dbReference type="Proteomes" id="UP001473302">
    <property type="component" value="Unassembled WGS sequence"/>
</dbReference>
<name>A0ABP9YQM4_9FUNG</name>
<dbReference type="SMART" id="SM00576">
    <property type="entry name" value="BTP"/>
    <property type="match status" value="1"/>
</dbReference>
<evidence type="ECO:0000256" key="4">
    <source>
        <dbReference type="ARBA" id="ARBA00023163"/>
    </source>
</evidence>
<dbReference type="PRINTS" id="PR00503">
    <property type="entry name" value="BROMODOMAIN"/>
</dbReference>
<feature type="domain" description="Bromo" evidence="8">
    <location>
        <begin position="228"/>
        <end position="298"/>
    </location>
</feature>
<evidence type="ECO:0000259" key="8">
    <source>
        <dbReference type="PROSITE" id="PS50014"/>
    </source>
</evidence>
<dbReference type="InterPro" id="IPR018359">
    <property type="entry name" value="Bromodomain_CS"/>
</dbReference>
<dbReference type="SMART" id="SM00297">
    <property type="entry name" value="BROMO"/>
    <property type="match status" value="1"/>
</dbReference>
<feature type="compositionally biased region" description="Basic residues" evidence="7">
    <location>
        <begin position="355"/>
        <end position="367"/>
    </location>
</feature>
<evidence type="ECO:0000256" key="1">
    <source>
        <dbReference type="ARBA" id="ARBA00004123"/>
    </source>
</evidence>
<feature type="compositionally biased region" description="Basic and acidic residues" evidence="7">
    <location>
        <begin position="340"/>
        <end position="354"/>
    </location>
</feature>
<dbReference type="SUPFAM" id="SSF47370">
    <property type="entry name" value="Bromodomain"/>
    <property type="match status" value="1"/>
</dbReference>
<dbReference type="Gene3D" id="1.20.920.10">
    <property type="entry name" value="Bromodomain-like"/>
    <property type="match status" value="1"/>
</dbReference>
<feature type="compositionally biased region" description="Acidic residues" evidence="7">
    <location>
        <begin position="328"/>
        <end position="339"/>
    </location>
</feature>
<gene>
    <name evidence="9" type="ORF">MFLAVUS_002576</name>
</gene>
<dbReference type="InterPro" id="IPR009072">
    <property type="entry name" value="Histone-fold"/>
</dbReference>
<dbReference type="PROSITE" id="PS00633">
    <property type="entry name" value="BROMODOMAIN_1"/>
    <property type="match status" value="1"/>
</dbReference>
<evidence type="ECO:0000256" key="2">
    <source>
        <dbReference type="ARBA" id="ARBA00023015"/>
    </source>
</evidence>
<evidence type="ECO:0000313" key="10">
    <source>
        <dbReference type="Proteomes" id="UP001473302"/>
    </source>
</evidence>
<protein>
    <recommendedName>
        <fullName evidence="8">Bromo domain-containing protein</fullName>
    </recommendedName>
</protein>
<dbReference type="CDD" id="cd22927">
    <property type="entry name" value="HFD_SPT7"/>
    <property type="match status" value="1"/>
</dbReference>
<evidence type="ECO:0000313" key="9">
    <source>
        <dbReference type="EMBL" id="GAA5809171.1"/>
    </source>
</evidence>
<accession>A0ABP9YQM4</accession>
<reference evidence="9 10" key="1">
    <citation type="submission" date="2024-04" db="EMBL/GenBank/DDBJ databases">
        <title>genome sequences of Mucor flavus KT1a and Helicostylum pulchrum KT1b strains isolated from the surface of a dry-aged beef.</title>
        <authorList>
            <person name="Toyotome T."/>
            <person name="Hosono M."/>
            <person name="Torimaru M."/>
            <person name="Fukuda K."/>
            <person name="Mikami N."/>
        </authorList>
    </citation>
    <scope>NUCLEOTIDE SEQUENCE [LARGE SCALE GENOMIC DNA]</scope>
    <source>
        <strain evidence="9 10">KT1a</strain>
    </source>
</reference>
<evidence type="ECO:0000256" key="6">
    <source>
        <dbReference type="PROSITE-ProRule" id="PRU00035"/>
    </source>
</evidence>
<dbReference type="InterPro" id="IPR001487">
    <property type="entry name" value="Bromodomain"/>
</dbReference>
<organism evidence="9 10">
    <name type="scientific">Mucor flavus</name>
    <dbReference type="NCBI Taxonomy" id="439312"/>
    <lineage>
        <taxon>Eukaryota</taxon>
        <taxon>Fungi</taxon>
        <taxon>Fungi incertae sedis</taxon>
        <taxon>Mucoromycota</taxon>
        <taxon>Mucoromycotina</taxon>
        <taxon>Mucoromycetes</taxon>
        <taxon>Mucorales</taxon>
        <taxon>Mucorineae</taxon>
        <taxon>Mucoraceae</taxon>
        <taxon>Mucor</taxon>
    </lineage>
</organism>
<dbReference type="Pfam" id="PF00439">
    <property type="entry name" value="Bromodomain"/>
    <property type="match status" value="1"/>
</dbReference>
<dbReference type="Gene3D" id="1.10.20.10">
    <property type="entry name" value="Histone, subunit A"/>
    <property type="match status" value="1"/>
</dbReference>
<evidence type="ECO:0000256" key="5">
    <source>
        <dbReference type="ARBA" id="ARBA00023242"/>
    </source>
</evidence>
<keyword evidence="10" id="KW-1185">Reference proteome</keyword>
<comment type="subcellular location">
    <subcellularLocation>
        <location evidence="1">Nucleus</location>
    </subcellularLocation>
</comment>
<dbReference type="Pfam" id="PF07524">
    <property type="entry name" value="Bromo_TP"/>
    <property type="match status" value="1"/>
</dbReference>
<evidence type="ECO:0000256" key="3">
    <source>
        <dbReference type="ARBA" id="ARBA00023117"/>
    </source>
</evidence>
<keyword evidence="2" id="KW-0805">Transcription regulation</keyword>
<dbReference type="InterPro" id="IPR006565">
    <property type="entry name" value="BTP"/>
</dbReference>
<feature type="region of interest" description="Disordered" evidence="7">
    <location>
        <begin position="324"/>
        <end position="378"/>
    </location>
</feature>
<evidence type="ECO:0000256" key="7">
    <source>
        <dbReference type="SAM" id="MobiDB-lite"/>
    </source>
</evidence>
<proteinExistence type="predicted"/>
<keyword evidence="3 6" id="KW-0103">Bromodomain</keyword>
<keyword evidence="5" id="KW-0539">Nucleus</keyword>
<dbReference type="InterPro" id="IPR036427">
    <property type="entry name" value="Bromodomain-like_sf"/>
</dbReference>
<dbReference type="PROSITE" id="PS50014">
    <property type="entry name" value="BROMODOMAIN_2"/>
    <property type="match status" value="1"/>
</dbReference>
<dbReference type="EMBL" id="BAABUK010000004">
    <property type="protein sequence ID" value="GAA5809171.1"/>
    <property type="molecule type" value="Genomic_DNA"/>
</dbReference>
<comment type="caution">
    <text evidence="9">The sequence shown here is derived from an EMBL/GenBank/DDBJ whole genome shotgun (WGS) entry which is preliminary data.</text>
</comment>
<keyword evidence="4" id="KW-0804">Transcription</keyword>
<dbReference type="PANTHER" id="PTHR47343:SF1">
    <property type="entry name" value="TRANSCRIPTIONAL ACTIVATOR SPT7"/>
    <property type="match status" value="1"/>
</dbReference>
<dbReference type="InterPro" id="IPR037782">
    <property type="entry name" value="Spt7"/>
</dbReference>
<sequence>MSSILDNLPPWPQLSFVLAKQLLRLNIPQTFLTATEQESFTQALTSFDSWTNFISKDHINVFRVRTMISEQLIPFFSNHGSCCQSPLDLKDLCSQAHQIQQSSPVPTPIKEFVNSDHVPLLDIFHTLEFDMADMMEQRKLDEYKAQEEAQEEETTPTFTILDENDHSSLKYLLKGISENRNKTSLSDRELRNLLLDAKPHRSKWANDDKIGQEDLYEACEKVLTDLKNYTEHSTPFLSKVNKREAPDYLEVIKVPMDLGLVAKKLKHCQYKNKREFANDLYLIYENCLAYNTNPGSEFRKHAAAMKRKTDRLLVGVPEISIKERSEHDIEEMEETDDEDTRERSMTHESLDDLPHRHHNHYGGKHPQKGTPLKPLNELDDEPSAPVDFGELQNKIWTDVTKNTRAKLTTDIEKEYQFDFGNRSAMHRSGLDMERFSRLEHLHHQPELTKKLMRCSSTAFVRWVDRHEGSSVHDVFDLTSEDEEGFDGGFFFSSKTRSEKLPPTDEEDASRTDLFLPEYYLLSGVPEIPGVAEEYFAQDEDESDPVPSLDVYVSTKPPQSGLIHSIDHNIELMQHNRSIYNKCMAVRNNQPISTDIAPTTYQSPVPAMDTGTPIPSLTQHTPPLLLNKQASDQMLQRSVSNILQHAGFESTHSTALNVLTDMMSEYLANIAKTARKYWDQHGNSMTGEDILQHTLNENNIESVGALDRYVTDDIQKYGNRLLESRRKLENTYRDLATGPAEEIQDDHEDDETLINGLFNQDLGEDFFGFKELGLDQAFNMRSLTVPPRLLIGKDKPLVIPTKSEPKSKYPHPPSFIPATPHAFIGLLKPWFQSRPTTVEDEYIPKKSTRPRQPPVNIRSAYLQHQQTKRRVLKDGSNTQANEEAKRKRKRALEESKAQKKKQKLELKQLKLAEKEQKKKLREEEKLAKKKVFIKWHQQFGALIGISAEDLFWQSRLKAGCLYMSYY</sequence>
<dbReference type="PANTHER" id="PTHR47343">
    <property type="entry name" value="TRANSCRIPTIONAL ACTIVATOR SPT7"/>
    <property type="match status" value="1"/>
</dbReference>